<gene>
    <name evidence="12" type="ORF">R7226_22680</name>
</gene>
<evidence type="ECO:0000256" key="7">
    <source>
        <dbReference type="ARBA" id="ARBA00022840"/>
    </source>
</evidence>
<keyword evidence="3" id="KW-0597">Phosphoprotein</keyword>
<reference evidence="13" key="1">
    <citation type="submission" date="2023-07" db="EMBL/GenBank/DDBJ databases">
        <title>Conexibacter stalactiti sp. nov., isolated from stalactites in a lava cave and emended description of the genus Conexibacter.</title>
        <authorList>
            <person name="Lee S.D."/>
        </authorList>
    </citation>
    <scope>NUCLEOTIDE SEQUENCE [LARGE SCALE GENOMIC DNA]</scope>
    <source>
        <strain evidence="13">KCTC 39840</strain>
    </source>
</reference>
<dbReference type="InterPro" id="IPR003594">
    <property type="entry name" value="HATPase_dom"/>
</dbReference>
<keyword evidence="5" id="KW-0547">Nucleotide-binding</keyword>
<evidence type="ECO:0000256" key="6">
    <source>
        <dbReference type="ARBA" id="ARBA00022777"/>
    </source>
</evidence>
<dbReference type="InterPro" id="IPR000014">
    <property type="entry name" value="PAS"/>
</dbReference>
<dbReference type="EC" id="2.7.13.3" evidence="2"/>
<dbReference type="InterPro" id="IPR013656">
    <property type="entry name" value="PAS_4"/>
</dbReference>
<evidence type="ECO:0000313" key="13">
    <source>
        <dbReference type="Proteomes" id="UP001284601"/>
    </source>
</evidence>
<dbReference type="Gene3D" id="3.30.565.10">
    <property type="entry name" value="Histidine kinase-like ATPase, C-terminal domain"/>
    <property type="match status" value="1"/>
</dbReference>
<dbReference type="PROSITE" id="PS50113">
    <property type="entry name" value="PAC"/>
    <property type="match status" value="1"/>
</dbReference>
<keyword evidence="4" id="KW-0808">Transferase</keyword>
<keyword evidence="6" id="KW-0418">Kinase</keyword>
<dbReference type="CDD" id="cd16917">
    <property type="entry name" value="HATPase_UhpB-NarQ-NarX-like"/>
    <property type="match status" value="1"/>
</dbReference>
<evidence type="ECO:0000259" key="11">
    <source>
        <dbReference type="PROSITE" id="PS50113"/>
    </source>
</evidence>
<keyword evidence="7" id="KW-0067">ATP-binding</keyword>
<protein>
    <recommendedName>
        <fullName evidence="2">histidine kinase</fullName>
        <ecNumber evidence="2">2.7.13.3</ecNumber>
    </recommendedName>
</protein>
<dbReference type="InterPro" id="IPR000700">
    <property type="entry name" value="PAS-assoc_C"/>
</dbReference>
<dbReference type="Gene3D" id="1.20.5.1930">
    <property type="match status" value="1"/>
</dbReference>
<evidence type="ECO:0000256" key="8">
    <source>
        <dbReference type="ARBA" id="ARBA00023012"/>
    </source>
</evidence>
<dbReference type="Pfam" id="PF08448">
    <property type="entry name" value="PAS_4"/>
    <property type="match status" value="1"/>
</dbReference>
<evidence type="ECO:0000313" key="12">
    <source>
        <dbReference type="EMBL" id="MDW5597170.1"/>
    </source>
</evidence>
<keyword evidence="9" id="KW-0175">Coiled coil</keyword>
<reference evidence="12 13" key="2">
    <citation type="submission" date="2023-10" db="EMBL/GenBank/DDBJ databases">
        <authorList>
            <person name="Han X.F."/>
        </authorList>
    </citation>
    <scope>NUCLEOTIDE SEQUENCE [LARGE SCALE GENOMIC DNA]</scope>
    <source>
        <strain evidence="12 13">KCTC 39840</strain>
    </source>
</reference>
<evidence type="ECO:0000256" key="3">
    <source>
        <dbReference type="ARBA" id="ARBA00022553"/>
    </source>
</evidence>
<proteinExistence type="predicted"/>
<dbReference type="InterPro" id="IPR050482">
    <property type="entry name" value="Sensor_HK_TwoCompSys"/>
</dbReference>
<evidence type="ECO:0000259" key="10">
    <source>
        <dbReference type="PROSITE" id="PS50112"/>
    </source>
</evidence>
<feature type="domain" description="PAC" evidence="11">
    <location>
        <begin position="92"/>
        <end position="142"/>
    </location>
</feature>
<dbReference type="CDD" id="cd00130">
    <property type="entry name" value="PAS"/>
    <property type="match status" value="1"/>
</dbReference>
<dbReference type="InterPro" id="IPR035965">
    <property type="entry name" value="PAS-like_dom_sf"/>
</dbReference>
<keyword evidence="8" id="KW-0902">Two-component regulatory system</keyword>
<dbReference type="Pfam" id="PF07730">
    <property type="entry name" value="HisKA_3"/>
    <property type="match status" value="1"/>
</dbReference>
<keyword evidence="13" id="KW-1185">Reference proteome</keyword>
<dbReference type="Gene3D" id="3.30.450.20">
    <property type="entry name" value="PAS domain"/>
    <property type="match status" value="1"/>
</dbReference>
<comment type="caution">
    <text evidence="12">The sequence shown here is derived from an EMBL/GenBank/DDBJ whole genome shotgun (WGS) entry which is preliminary data.</text>
</comment>
<evidence type="ECO:0000256" key="9">
    <source>
        <dbReference type="SAM" id="Coils"/>
    </source>
</evidence>
<evidence type="ECO:0000256" key="4">
    <source>
        <dbReference type="ARBA" id="ARBA00022679"/>
    </source>
</evidence>
<sequence>MTPAARPSDPTAVLAPGIADVLDAALDAVVAMDADGRVLHWNRAAQRTFGFAPEQAVGREMAELIVPPRHRDAHRRGLARLLSGAAPTLLDQRVETQAIGADGSERAVELTVTRLPQEGAPIFVGYVRDISDRLAAERELRASRHRLLEAAYETRRRFERDLHDGAQQRLIGTGIALQLLRARVDDGDELAALIDEARDELTAATAELRELARGLHPAVLTQGGLRPALRALTGRAPIPVAIDGVPAGRLPTAVETTAYFTLAEGLTNVARHSGASSATIAIEQDAELLRVTLTDDGRGGAVVGAGSGLAGLRDRAAALDGRLWVEPAAGGGTRLVLEVPCEPV</sequence>
<dbReference type="Pfam" id="PF02518">
    <property type="entry name" value="HATPase_c"/>
    <property type="match status" value="1"/>
</dbReference>
<dbReference type="PROSITE" id="PS50112">
    <property type="entry name" value="PAS"/>
    <property type="match status" value="1"/>
</dbReference>
<dbReference type="Proteomes" id="UP001284601">
    <property type="component" value="Unassembled WGS sequence"/>
</dbReference>
<name>A0ABU4HXH7_9ACTN</name>
<accession>A0ABU4HXH7</accession>
<dbReference type="InterPro" id="IPR036890">
    <property type="entry name" value="HATPase_C_sf"/>
</dbReference>
<dbReference type="RefSeq" id="WP_318599635.1">
    <property type="nucleotide sequence ID" value="NZ_JAWSTH010000077.1"/>
</dbReference>
<evidence type="ECO:0000256" key="1">
    <source>
        <dbReference type="ARBA" id="ARBA00000085"/>
    </source>
</evidence>
<feature type="coiled-coil region" evidence="9">
    <location>
        <begin position="187"/>
        <end position="214"/>
    </location>
</feature>
<dbReference type="PANTHER" id="PTHR24421">
    <property type="entry name" value="NITRATE/NITRITE SENSOR PROTEIN NARX-RELATED"/>
    <property type="match status" value="1"/>
</dbReference>
<dbReference type="SMART" id="SM00091">
    <property type="entry name" value="PAS"/>
    <property type="match status" value="1"/>
</dbReference>
<dbReference type="NCBIfam" id="TIGR00229">
    <property type="entry name" value="sensory_box"/>
    <property type="match status" value="1"/>
</dbReference>
<dbReference type="SUPFAM" id="SSF55874">
    <property type="entry name" value="ATPase domain of HSP90 chaperone/DNA topoisomerase II/histidine kinase"/>
    <property type="match status" value="1"/>
</dbReference>
<evidence type="ECO:0000256" key="5">
    <source>
        <dbReference type="ARBA" id="ARBA00022741"/>
    </source>
</evidence>
<comment type="catalytic activity">
    <reaction evidence="1">
        <text>ATP + protein L-histidine = ADP + protein N-phospho-L-histidine.</text>
        <dbReference type="EC" id="2.7.13.3"/>
    </reaction>
</comment>
<dbReference type="SUPFAM" id="SSF55785">
    <property type="entry name" value="PYP-like sensor domain (PAS domain)"/>
    <property type="match status" value="1"/>
</dbReference>
<evidence type="ECO:0000256" key="2">
    <source>
        <dbReference type="ARBA" id="ARBA00012438"/>
    </source>
</evidence>
<dbReference type="InterPro" id="IPR011712">
    <property type="entry name" value="Sig_transdc_His_kin_sub3_dim/P"/>
</dbReference>
<organism evidence="12 13">
    <name type="scientific">Conexibacter stalactiti</name>
    <dbReference type="NCBI Taxonomy" id="1940611"/>
    <lineage>
        <taxon>Bacteria</taxon>
        <taxon>Bacillati</taxon>
        <taxon>Actinomycetota</taxon>
        <taxon>Thermoleophilia</taxon>
        <taxon>Solirubrobacterales</taxon>
        <taxon>Conexibacteraceae</taxon>
        <taxon>Conexibacter</taxon>
    </lineage>
</organism>
<feature type="domain" description="PAS" evidence="10">
    <location>
        <begin position="18"/>
        <end position="85"/>
    </location>
</feature>
<dbReference type="EMBL" id="JAWSTH010000077">
    <property type="protein sequence ID" value="MDW5597170.1"/>
    <property type="molecule type" value="Genomic_DNA"/>
</dbReference>
<dbReference type="PANTHER" id="PTHR24421:SF10">
    <property type="entry name" value="NITRATE_NITRITE SENSOR PROTEIN NARQ"/>
    <property type="match status" value="1"/>
</dbReference>